<keyword evidence="2" id="KW-1185">Reference proteome</keyword>
<protein>
    <submittedName>
        <fullName evidence="1">Uncharacterized protein</fullName>
    </submittedName>
</protein>
<evidence type="ECO:0000313" key="1">
    <source>
        <dbReference type="EMBL" id="QDT38644.1"/>
    </source>
</evidence>
<sequence length="96" mass="10634">MNSSAANPFQWGRRCRIKATNEFVISSVEEAYAVAGRLSSAPQPSVDPIFVSSAQRIAKTAEFARQRLEFLNEQFDSTIDLLNVSTQLIEVGVGIW</sequence>
<dbReference type="EMBL" id="CP036268">
    <property type="protein sequence ID" value="QDT38644.1"/>
    <property type="molecule type" value="Genomic_DNA"/>
</dbReference>
<reference evidence="1 2" key="1">
    <citation type="submission" date="2019-02" db="EMBL/GenBank/DDBJ databases">
        <title>Deep-cultivation of Planctomycetes and their phenomic and genomic characterization uncovers novel biology.</title>
        <authorList>
            <person name="Wiegand S."/>
            <person name="Jogler M."/>
            <person name="Boedeker C."/>
            <person name="Pinto D."/>
            <person name="Vollmers J."/>
            <person name="Rivas-Marin E."/>
            <person name="Kohn T."/>
            <person name="Peeters S.H."/>
            <person name="Heuer A."/>
            <person name="Rast P."/>
            <person name="Oberbeckmann S."/>
            <person name="Bunk B."/>
            <person name="Jeske O."/>
            <person name="Meyerdierks A."/>
            <person name="Storesund J.E."/>
            <person name="Kallscheuer N."/>
            <person name="Luecker S."/>
            <person name="Lage O.M."/>
            <person name="Pohl T."/>
            <person name="Merkel B.J."/>
            <person name="Hornburger P."/>
            <person name="Mueller R.-W."/>
            <person name="Bruemmer F."/>
            <person name="Labrenz M."/>
            <person name="Spormann A.M."/>
            <person name="Op den Camp H."/>
            <person name="Overmann J."/>
            <person name="Amann R."/>
            <person name="Jetten M.S.M."/>
            <person name="Mascher T."/>
            <person name="Medema M.H."/>
            <person name="Devos D.P."/>
            <person name="Kaster A.-K."/>
            <person name="Ovreas L."/>
            <person name="Rohde M."/>
            <person name="Galperin M.Y."/>
            <person name="Jogler C."/>
        </authorList>
    </citation>
    <scope>NUCLEOTIDE SEQUENCE [LARGE SCALE GENOMIC DNA]</scope>
    <source>
        <strain evidence="1 2">Pan189</strain>
    </source>
</reference>
<name>A0A517R429_9PLAN</name>
<accession>A0A517R429</accession>
<proteinExistence type="predicted"/>
<dbReference type="Proteomes" id="UP000317318">
    <property type="component" value="Chromosome"/>
</dbReference>
<evidence type="ECO:0000313" key="2">
    <source>
        <dbReference type="Proteomes" id="UP000317318"/>
    </source>
</evidence>
<gene>
    <name evidence="1" type="ORF">Pan189_30390</name>
</gene>
<organism evidence="1 2">
    <name type="scientific">Stratiformator vulcanicus</name>
    <dbReference type="NCBI Taxonomy" id="2527980"/>
    <lineage>
        <taxon>Bacteria</taxon>
        <taxon>Pseudomonadati</taxon>
        <taxon>Planctomycetota</taxon>
        <taxon>Planctomycetia</taxon>
        <taxon>Planctomycetales</taxon>
        <taxon>Planctomycetaceae</taxon>
        <taxon>Stratiformator</taxon>
    </lineage>
</organism>
<dbReference type="AlphaFoldDB" id="A0A517R429"/>
<dbReference type="KEGG" id="svp:Pan189_30390"/>